<name>A0A022VNV6_TRIRU</name>
<gene>
    <name evidence="2" type="ORF">H103_08733</name>
</gene>
<feature type="compositionally biased region" description="Basic and acidic residues" evidence="1">
    <location>
        <begin position="66"/>
        <end position="78"/>
    </location>
</feature>
<organism evidence="2">
    <name type="scientific">Trichophyton rubrum CBS 288.86</name>
    <dbReference type="NCBI Taxonomy" id="1215330"/>
    <lineage>
        <taxon>Eukaryota</taxon>
        <taxon>Fungi</taxon>
        <taxon>Dikarya</taxon>
        <taxon>Ascomycota</taxon>
        <taxon>Pezizomycotina</taxon>
        <taxon>Eurotiomycetes</taxon>
        <taxon>Eurotiomycetidae</taxon>
        <taxon>Onygenales</taxon>
        <taxon>Arthrodermataceae</taxon>
        <taxon>Trichophyton</taxon>
    </lineage>
</organism>
<reference evidence="2" key="1">
    <citation type="submission" date="2014-02" db="EMBL/GenBank/DDBJ databases">
        <title>The Genome Sequence of Trichophyton rubrum (morphotype fischeri) CBS 288.86.</title>
        <authorList>
            <consortium name="The Broad Institute Genomics Platform"/>
            <person name="Cuomo C.A."/>
            <person name="White T.C."/>
            <person name="Graser Y."/>
            <person name="Martinez-Rossi N."/>
            <person name="Heitman J."/>
            <person name="Young S.K."/>
            <person name="Zeng Q."/>
            <person name="Gargeya S."/>
            <person name="Abouelleil A."/>
            <person name="Alvarado L."/>
            <person name="Chapman S.B."/>
            <person name="Gainer-Dewar J."/>
            <person name="Goldberg J."/>
            <person name="Griggs A."/>
            <person name="Gujja S."/>
            <person name="Hansen M."/>
            <person name="Howarth C."/>
            <person name="Imamovic A."/>
            <person name="Larimer J."/>
            <person name="Martinez D."/>
            <person name="Murphy C."/>
            <person name="Pearson M.D."/>
            <person name="Persinoti G."/>
            <person name="Poon T."/>
            <person name="Priest M."/>
            <person name="Roberts A.D."/>
            <person name="Saif S."/>
            <person name="Shea T.D."/>
            <person name="Sykes S.N."/>
            <person name="Wortman J."/>
            <person name="Nusbaum C."/>
            <person name="Birren B."/>
        </authorList>
    </citation>
    <scope>NUCLEOTIDE SEQUENCE [LARGE SCALE GENOMIC DNA]</scope>
    <source>
        <strain evidence="2">CBS 288.86</strain>
    </source>
</reference>
<feature type="region of interest" description="Disordered" evidence="1">
    <location>
        <begin position="55"/>
        <end position="83"/>
    </location>
</feature>
<accession>A0A022VNV6</accession>
<sequence length="127" mass="14542">MPILQGIYTQKGWISQWQQIGVANYDAYALAGRFLELRQMDGYITLPVEPMTDKTHNYSKQRHERSRVNCMEKSERSSGYDNVGSNVPEYPIHTQHNLGSYGIIPYKFSSKNRIPQNSAVLVYGAKL</sequence>
<evidence type="ECO:0000256" key="1">
    <source>
        <dbReference type="SAM" id="MobiDB-lite"/>
    </source>
</evidence>
<evidence type="ECO:0000313" key="2">
    <source>
        <dbReference type="EMBL" id="EZF47453.1"/>
    </source>
</evidence>
<dbReference type="Proteomes" id="UP000023758">
    <property type="component" value="Unassembled WGS sequence"/>
</dbReference>
<protein>
    <submittedName>
        <fullName evidence="2">Uncharacterized protein</fullName>
    </submittedName>
</protein>
<dbReference type="HOGENOM" id="CLU_1972059_0_0_1"/>
<dbReference type="AlphaFoldDB" id="A0A022VNV6"/>
<proteinExistence type="predicted"/>
<dbReference type="EMBL" id="KK207944">
    <property type="protein sequence ID" value="EZF47453.1"/>
    <property type="molecule type" value="Genomic_DNA"/>
</dbReference>